<dbReference type="InterPro" id="IPR013783">
    <property type="entry name" value="Ig-like_fold"/>
</dbReference>
<dbReference type="InterPro" id="IPR011658">
    <property type="entry name" value="PA14_dom"/>
</dbReference>
<dbReference type="Proteomes" id="UP000321820">
    <property type="component" value="Chromosome"/>
</dbReference>
<dbReference type="InterPro" id="IPR036962">
    <property type="entry name" value="Glyco_hydro_3_N_sf"/>
</dbReference>
<dbReference type="InterPro" id="IPR002772">
    <property type="entry name" value="Glyco_hydro_3_C"/>
</dbReference>
<dbReference type="Gene3D" id="3.20.20.300">
    <property type="entry name" value="Glycoside hydrolase, family 3, N-terminal domain"/>
    <property type="match status" value="1"/>
</dbReference>
<dbReference type="Pfam" id="PF01915">
    <property type="entry name" value="Glyco_hydro_3_C"/>
    <property type="match status" value="1"/>
</dbReference>
<feature type="signal peptide" evidence="4">
    <location>
        <begin position="1"/>
        <end position="20"/>
    </location>
</feature>
<dbReference type="InterPro" id="IPR026891">
    <property type="entry name" value="Fn3-like"/>
</dbReference>
<dbReference type="InterPro" id="IPR036881">
    <property type="entry name" value="Glyco_hydro_3_C_sf"/>
</dbReference>
<evidence type="ECO:0000256" key="4">
    <source>
        <dbReference type="SAM" id="SignalP"/>
    </source>
</evidence>
<evidence type="ECO:0000313" key="6">
    <source>
        <dbReference type="EMBL" id="QEE27457.1"/>
    </source>
</evidence>
<dbReference type="Gene3D" id="2.60.40.10">
    <property type="entry name" value="Immunoglobulins"/>
    <property type="match status" value="1"/>
</dbReference>
<dbReference type="Pfam" id="PF07691">
    <property type="entry name" value="PA14"/>
    <property type="match status" value="1"/>
</dbReference>
<dbReference type="Pfam" id="PF00933">
    <property type="entry name" value="Glyco_hydro_3"/>
    <property type="match status" value="1"/>
</dbReference>
<organism evidence="6 7">
    <name type="scientific">Terriglobus albidus</name>
    <dbReference type="NCBI Taxonomy" id="1592106"/>
    <lineage>
        <taxon>Bacteria</taxon>
        <taxon>Pseudomonadati</taxon>
        <taxon>Acidobacteriota</taxon>
        <taxon>Terriglobia</taxon>
        <taxon>Terriglobales</taxon>
        <taxon>Acidobacteriaceae</taxon>
        <taxon>Terriglobus</taxon>
    </lineage>
</organism>
<evidence type="ECO:0000313" key="7">
    <source>
        <dbReference type="Proteomes" id="UP000321820"/>
    </source>
</evidence>
<dbReference type="SMART" id="SM00758">
    <property type="entry name" value="PA14"/>
    <property type="match status" value="1"/>
</dbReference>
<dbReference type="InterPro" id="IPR001764">
    <property type="entry name" value="Glyco_hydro_3_N"/>
</dbReference>
<dbReference type="SUPFAM" id="SSF51445">
    <property type="entry name" value="(Trans)glycosidases"/>
    <property type="match status" value="1"/>
</dbReference>
<keyword evidence="2 4" id="KW-0732">Signal</keyword>
<dbReference type="PANTHER" id="PTHR42721">
    <property type="entry name" value="SUGAR HYDROLASE-RELATED"/>
    <property type="match status" value="1"/>
</dbReference>
<dbReference type="InterPro" id="IPR037524">
    <property type="entry name" value="PA14/GLEYA"/>
</dbReference>
<dbReference type="GO" id="GO:0045493">
    <property type="term" value="P:xylan catabolic process"/>
    <property type="evidence" value="ECO:0007669"/>
    <property type="project" value="InterPro"/>
</dbReference>
<keyword evidence="7" id="KW-1185">Reference proteome</keyword>
<dbReference type="RefSeq" id="WP_147646648.1">
    <property type="nucleotide sequence ID" value="NZ_CP042806.1"/>
</dbReference>
<dbReference type="Gene3D" id="3.40.50.1700">
    <property type="entry name" value="Glycoside hydrolase family 3 C-terminal domain"/>
    <property type="match status" value="2"/>
</dbReference>
<dbReference type="InterPro" id="IPR044993">
    <property type="entry name" value="BXL"/>
</dbReference>
<evidence type="ECO:0000256" key="3">
    <source>
        <dbReference type="ARBA" id="ARBA00022801"/>
    </source>
</evidence>
<name>A0A5B9EB13_9BACT</name>
<keyword evidence="3 6" id="KW-0378">Hydrolase</keyword>
<reference evidence="6 7" key="1">
    <citation type="submission" date="2019-08" db="EMBL/GenBank/DDBJ databases">
        <title>Complete genome sequence of Terriglobus albidus strain ORNL.</title>
        <authorList>
            <person name="Podar M."/>
        </authorList>
    </citation>
    <scope>NUCLEOTIDE SEQUENCE [LARGE SCALE GENOMIC DNA]</scope>
    <source>
        <strain evidence="6 7">ORNL</strain>
    </source>
</reference>
<dbReference type="InterPro" id="IPR017853">
    <property type="entry name" value="GH"/>
</dbReference>
<protein>
    <submittedName>
        <fullName evidence="6">Glycoside hydrolase family 3 protein</fullName>
    </submittedName>
</protein>
<proteinExistence type="inferred from homology"/>
<gene>
    <name evidence="6" type="ORF">FTW19_05195</name>
</gene>
<dbReference type="EMBL" id="CP042806">
    <property type="protein sequence ID" value="QEE27457.1"/>
    <property type="molecule type" value="Genomic_DNA"/>
</dbReference>
<sequence>MRLIHVFTLFAGLLPAAALAQAKLPYQDTSLTPEQRAHDLVSRLTLEEKAAQSVNTAPAIPRLGVPAYDYWNEGLHGIARSGHSTLFPQAIGMAATWDAPLLQQIGDVVSTEARAKYNDAVRKDIHSIYFGLTIWSPNINIFRDPRWGRGQETYGEDPYLTGSLGLSFVRGLQGPDPQHPRAIATPKHFAVHSGPENTRHSANIDPSAHDLWETYLPQFRRTIVEGQAGSIMCAYNAIYGKPACASDLLLKEILRDDWKFKGFVTSDCGAIDDFYQKTAHRYSPDKEHASAAGVLAGTDTNCGRTYQVLPASVQAGLLKESDLDTTLERLFTARMRLGLFDPPSSSPYAQIPYSQDRAPAHLALSERAAKESMVLLKNDGILPLQPAKYKRVAVIGPNAASLAALEGNYNAVPKDPEMPVDTLRKALRGAQVVYAEGAPYADGAPLPVPSTMFRTAATGGRNGLKAEYFNGSDGDIFAGKPAMVRQDAQIDFDWNSAAPVDAVKQEFFGVRWTGYIAAPQAGDFEFNMRLAHCYPCGDEERYRVTVDGHEVANFSTPAKDFRESTTPRFHIRFEDTKPHAIEVTYVHKAPLFGGGLTMEWVPPAGLLQQQAAEAARDADLVIAMIGLSPELEGEEMKIKVEGFDGGDRTDIKLPASQQQMLEAVAQSGKPMAVVLMNGSALAAPWAQEHANAVLEAWYPGEFGGKAIADTLLGAYNPAGRLPVTFYRSVSDLPAFDDYGMKNRTYRYFQGTPLYGFGYGLSYTTFTYSGAKAAINELHAGDPLKVEVTVTNSGKRAGEEVAQLYLLPPASGNGGLSPKLQLEGFQRITLKPGEARKLAFELSARDLSQVDGDGNRAVLPGEYSIAVGGSQPGTQSQTVSFRISGSYAVTR</sequence>
<dbReference type="AlphaFoldDB" id="A0A5B9EB13"/>
<evidence type="ECO:0000256" key="1">
    <source>
        <dbReference type="ARBA" id="ARBA00005336"/>
    </source>
</evidence>
<dbReference type="GO" id="GO:0009044">
    <property type="term" value="F:xylan 1,4-beta-xylosidase activity"/>
    <property type="evidence" value="ECO:0007669"/>
    <property type="project" value="InterPro"/>
</dbReference>
<dbReference type="GO" id="GO:0046556">
    <property type="term" value="F:alpha-L-arabinofuranosidase activity"/>
    <property type="evidence" value="ECO:0007669"/>
    <property type="project" value="TreeGrafter"/>
</dbReference>
<dbReference type="PANTHER" id="PTHR42721:SF3">
    <property type="entry name" value="BETA-D-XYLOSIDASE 5-RELATED"/>
    <property type="match status" value="1"/>
</dbReference>
<evidence type="ECO:0000259" key="5">
    <source>
        <dbReference type="PROSITE" id="PS51820"/>
    </source>
</evidence>
<accession>A0A5B9EB13</accession>
<dbReference type="SMART" id="SM01217">
    <property type="entry name" value="Fn3_like"/>
    <property type="match status" value="1"/>
</dbReference>
<dbReference type="GO" id="GO:0031222">
    <property type="term" value="P:arabinan catabolic process"/>
    <property type="evidence" value="ECO:0007669"/>
    <property type="project" value="TreeGrafter"/>
</dbReference>
<dbReference type="PROSITE" id="PS51820">
    <property type="entry name" value="PA14"/>
    <property type="match status" value="1"/>
</dbReference>
<comment type="similarity">
    <text evidence="1">Belongs to the glycosyl hydrolase 3 family.</text>
</comment>
<dbReference type="OrthoDB" id="9805821at2"/>
<feature type="domain" description="PA14" evidence="5">
    <location>
        <begin position="459"/>
        <end position="615"/>
    </location>
</feature>
<dbReference type="SUPFAM" id="SSF56988">
    <property type="entry name" value="Anthrax protective antigen"/>
    <property type="match status" value="1"/>
</dbReference>
<dbReference type="KEGG" id="talb:FTW19_05195"/>
<feature type="chain" id="PRO_5022723469" evidence="4">
    <location>
        <begin position="21"/>
        <end position="890"/>
    </location>
</feature>
<evidence type="ECO:0000256" key="2">
    <source>
        <dbReference type="ARBA" id="ARBA00022729"/>
    </source>
</evidence>
<dbReference type="PRINTS" id="PR00133">
    <property type="entry name" value="GLHYDRLASE3"/>
</dbReference>
<dbReference type="Pfam" id="PF14310">
    <property type="entry name" value="Fn3-like"/>
    <property type="match status" value="1"/>
</dbReference>
<dbReference type="SUPFAM" id="SSF52279">
    <property type="entry name" value="Beta-D-glucan exohydrolase, C-terminal domain"/>
    <property type="match status" value="1"/>
</dbReference>